<gene>
    <name evidence="1" type="ORF">SAMN04487928_104106</name>
</gene>
<dbReference type="SUPFAM" id="SSF53254">
    <property type="entry name" value="Phosphoglycerate mutase-like"/>
    <property type="match status" value="1"/>
</dbReference>
<dbReference type="Gene3D" id="3.40.50.1240">
    <property type="entry name" value="Phosphoglycerate mutase-like"/>
    <property type="match status" value="1"/>
</dbReference>
<dbReference type="InterPro" id="IPR013078">
    <property type="entry name" value="His_Pase_superF_clade-1"/>
</dbReference>
<dbReference type="AlphaFoldDB" id="A0A1I5RMW1"/>
<organism evidence="1 2">
    <name type="scientific">Butyrivibrio proteoclasticus</name>
    <dbReference type="NCBI Taxonomy" id="43305"/>
    <lineage>
        <taxon>Bacteria</taxon>
        <taxon>Bacillati</taxon>
        <taxon>Bacillota</taxon>
        <taxon>Clostridia</taxon>
        <taxon>Lachnospirales</taxon>
        <taxon>Lachnospiraceae</taxon>
        <taxon>Butyrivibrio</taxon>
    </lineage>
</organism>
<sequence length="261" mass="29736">MRLIFIRHGDPNYEIDGLTDKGKVEAQLLAKQIKNFGIDEAFVSPLGRARATADYSLKELNMTATTCDWLREFPAEFDANIADDETKRAYKTELIKDESTGLYHKRILWDMLPSYYGDHPELFDVIGWRDSDLVKASDMLPKYDNVIQNFDALLSGHGYKRDGLIYKTDNGNDKTLAFFCHFGITGVLLSHLWNVSPFIPLQFLATAPTSVTEVVTEEREKGIVTFRTLRVGDTTHLSMGGEKASFSARFCEKYENMDERH</sequence>
<reference evidence="2" key="1">
    <citation type="submission" date="2016-10" db="EMBL/GenBank/DDBJ databases">
        <authorList>
            <person name="Varghese N."/>
            <person name="Submissions S."/>
        </authorList>
    </citation>
    <scope>NUCLEOTIDE SEQUENCE [LARGE SCALE GENOMIC DNA]</scope>
    <source>
        <strain evidence="2">P18</strain>
    </source>
</reference>
<dbReference type="RefSeq" id="WP_074884679.1">
    <property type="nucleotide sequence ID" value="NZ_FOXO01000004.1"/>
</dbReference>
<dbReference type="Proteomes" id="UP000182624">
    <property type="component" value="Unassembled WGS sequence"/>
</dbReference>
<evidence type="ECO:0000313" key="2">
    <source>
        <dbReference type="Proteomes" id="UP000182624"/>
    </source>
</evidence>
<protein>
    <submittedName>
        <fullName evidence="1">Probable phosphoglycerate mutase</fullName>
    </submittedName>
</protein>
<dbReference type="SMART" id="SM00855">
    <property type="entry name" value="PGAM"/>
    <property type="match status" value="1"/>
</dbReference>
<accession>A0A1I5RMW1</accession>
<name>A0A1I5RMW1_9FIRM</name>
<dbReference type="CDD" id="cd07067">
    <property type="entry name" value="HP_PGM_like"/>
    <property type="match status" value="1"/>
</dbReference>
<dbReference type="EMBL" id="FOXO01000004">
    <property type="protein sequence ID" value="SFP59888.1"/>
    <property type="molecule type" value="Genomic_DNA"/>
</dbReference>
<dbReference type="Pfam" id="PF00300">
    <property type="entry name" value="His_Phos_1"/>
    <property type="match status" value="1"/>
</dbReference>
<evidence type="ECO:0000313" key="1">
    <source>
        <dbReference type="EMBL" id="SFP59888.1"/>
    </source>
</evidence>
<keyword evidence="2" id="KW-1185">Reference proteome</keyword>
<dbReference type="OrthoDB" id="9782128at2"/>
<dbReference type="InterPro" id="IPR029033">
    <property type="entry name" value="His_PPase_superfam"/>
</dbReference>
<proteinExistence type="predicted"/>